<evidence type="ECO:0000313" key="4">
    <source>
        <dbReference type="Proteomes" id="UP000240971"/>
    </source>
</evidence>
<evidence type="ECO:0000256" key="2">
    <source>
        <dbReference type="SAM" id="SignalP"/>
    </source>
</evidence>
<evidence type="ECO:0000313" key="3">
    <source>
        <dbReference type="EMBL" id="PSL47538.1"/>
    </source>
</evidence>
<feature type="signal peptide" evidence="2">
    <location>
        <begin position="1"/>
        <end position="21"/>
    </location>
</feature>
<dbReference type="RefSeq" id="WP_106527983.1">
    <property type="nucleotide sequence ID" value="NZ_PYAW01000002.1"/>
</dbReference>
<evidence type="ECO:0000256" key="1">
    <source>
        <dbReference type="SAM" id="MobiDB-lite"/>
    </source>
</evidence>
<organism evidence="3 4">
    <name type="scientific">Chitinophaga niastensis</name>
    <dbReference type="NCBI Taxonomy" id="536980"/>
    <lineage>
        <taxon>Bacteria</taxon>
        <taxon>Pseudomonadati</taxon>
        <taxon>Bacteroidota</taxon>
        <taxon>Chitinophagia</taxon>
        <taxon>Chitinophagales</taxon>
        <taxon>Chitinophagaceae</taxon>
        <taxon>Chitinophaga</taxon>
    </lineage>
</organism>
<name>A0A2P8HMT1_CHINA</name>
<proteinExistence type="predicted"/>
<gene>
    <name evidence="3" type="ORF">CLV51_102395</name>
</gene>
<accession>A0A2P8HMT1</accession>
<evidence type="ECO:0008006" key="5">
    <source>
        <dbReference type="Google" id="ProtNLM"/>
    </source>
</evidence>
<feature type="region of interest" description="Disordered" evidence="1">
    <location>
        <begin position="29"/>
        <end position="52"/>
    </location>
</feature>
<reference evidence="3 4" key="1">
    <citation type="submission" date="2018-03" db="EMBL/GenBank/DDBJ databases">
        <title>Genomic Encyclopedia of Archaeal and Bacterial Type Strains, Phase II (KMG-II): from individual species to whole genera.</title>
        <authorList>
            <person name="Goeker M."/>
        </authorList>
    </citation>
    <scope>NUCLEOTIDE SEQUENCE [LARGE SCALE GENOMIC DNA]</scope>
    <source>
        <strain evidence="3 4">DSM 24859</strain>
    </source>
</reference>
<feature type="chain" id="PRO_5015132924" description="Collagen triple helix repeat protein" evidence="2">
    <location>
        <begin position="22"/>
        <end position="195"/>
    </location>
</feature>
<dbReference type="Proteomes" id="UP000240971">
    <property type="component" value="Unassembled WGS sequence"/>
</dbReference>
<keyword evidence="4" id="KW-1185">Reference proteome</keyword>
<keyword evidence="2" id="KW-0732">Signal</keyword>
<dbReference type="AlphaFoldDB" id="A0A2P8HMT1"/>
<feature type="compositionally biased region" description="Low complexity" evidence="1">
    <location>
        <begin position="29"/>
        <end position="49"/>
    </location>
</feature>
<comment type="caution">
    <text evidence="3">The sequence shown here is derived from an EMBL/GenBank/DDBJ whole genome shotgun (WGS) entry which is preliminary data.</text>
</comment>
<dbReference type="Gene3D" id="1.20.5.320">
    <property type="entry name" value="6-Phosphogluconate Dehydrogenase, domain 3"/>
    <property type="match status" value="1"/>
</dbReference>
<dbReference type="OrthoDB" id="956932at2"/>
<dbReference type="EMBL" id="PYAW01000002">
    <property type="protein sequence ID" value="PSL47538.1"/>
    <property type="molecule type" value="Genomic_DNA"/>
</dbReference>
<dbReference type="PROSITE" id="PS51257">
    <property type="entry name" value="PROKAR_LIPOPROTEIN"/>
    <property type="match status" value="1"/>
</dbReference>
<protein>
    <recommendedName>
        <fullName evidence="5">Collagen triple helix repeat protein</fullName>
    </recommendedName>
</protein>
<sequence>MKQFTRCMPYVLIIAVVVLFAACSKDGATGPAGAAGPDGKPGTTGPKGDSGVPGSANVIYSAWLDVKYAPAQTRTNPNGTIDTVLYIATLPALKLDSVLLGNAVVNVFFNLGTATAPNVVPLTYTDENGFLIRFVASPKLITLLANAPINTVNTTAGKRYQYRYVIIPGGVTARSANSINWKDYTQVKTYLNLQD</sequence>